<gene>
    <name evidence="4" type="ORF">HH212_06795</name>
</gene>
<dbReference type="GO" id="GO:0045493">
    <property type="term" value="P:xylan catabolic process"/>
    <property type="evidence" value="ECO:0007669"/>
    <property type="project" value="InterPro"/>
</dbReference>
<keyword evidence="1" id="KW-0732">Signal</keyword>
<dbReference type="KEGG" id="mfy:HH212_06795"/>
<dbReference type="EMBL" id="CP051685">
    <property type="protein sequence ID" value="QJE03225.1"/>
    <property type="molecule type" value="Genomic_DNA"/>
</dbReference>
<dbReference type="InterPro" id="IPR050040">
    <property type="entry name" value="CE2A"/>
</dbReference>
<dbReference type="Gene3D" id="3.40.50.1110">
    <property type="entry name" value="SGNH hydrolase"/>
    <property type="match status" value="1"/>
</dbReference>
<proteinExistence type="predicted"/>
<name>A0A7Z2W1U1_9BURK</name>
<evidence type="ECO:0000259" key="3">
    <source>
        <dbReference type="Pfam" id="PF17996"/>
    </source>
</evidence>
<dbReference type="Pfam" id="PF17996">
    <property type="entry name" value="CE2_N"/>
    <property type="match status" value="1"/>
</dbReference>
<dbReference type="GO" id="GO:2000884">
    <property type="term" value="P:glucomannan catabolic process"/>
    <property type="evidence" value="ECO:0007669"/>
    <property type="project" value="InterPro"/>
</dbReference>
<feature type="signal peptide" evidence="1">
    <location>
        <begin position="1"/>
        <end position="22"/>
    </location>
</feature>
<feature type="domain" description="SGNH hydrolase-type esterase" evidence="2">
    <location>
        <begin position="146"/>
        <end position="320"/>
    </location>
</feature>
<accession>A0A7Z2W1U1</accession>
<dbReference type="NCBIfam" id="NF042969">
    <property type="entry name" value="AcxyGlmanDactase"/>
    <property type="match status" value="1"/>
</dbReference>
<keyword evidence="5" id="KW-1185">Reference proteome</keyword>
<dbReference type="GO" id="GO:0016788">
    <property type="term" value="F:hydrolase activity, acting on ester bonds"/>
    <property type="evidence" value="ECO:0007669"/>
    <property type="project" value="UniProtKB-ARBA"/>
</dbReference>
<dbReference type="PANTHER" id="PTHR37834">
    <property type="entry name" value="GDSL-LIKE LIPASE/ACYLHYDROLASE DOMAIN PROTEIN (AFU_ORTHOLOGUE AFUA_2G00620)"/>
    <property type="match status" value="1"/>
</dbReference>
<dbReference type="InterPro" id="IPR040794">
    <property type="entry name" value="CE2_N"/>
</dbReference>
<sequence length="348" mass="36887">MAAAAAALAAAADAAAPSAAMASMRADDARVLRMGRTVAAGDGALRFGYPGVTLTVEFEGTRLAADLAGGAGSLLDVRVDGGTPFTLRPGTRRRSVALVEHAAPGRHRVELLHRTETWLGVVTVARFATDGRFHAPPPLPARSMLVLGDSVTCGADMERGPGDKNDPSWWNAGASYGMLLGHALGARVQLVCHGGRGLLRSWNGNTDEYQLPAFYELAIADAAAPAPWQQADDRADLILVAIGTNDFNQGIPEREAWVGAYAAFVRRLLRDHPQAQVALTEGAILDGEKKAALTAYLRETVERVADARVHAIPSLHHPGDAQDAHPTTPQHAAMARELAPHLRRLAGW</sequence>
<protein>
    <submittedName>
        <fullName evidence="4">Xylan esterase</fullName>
    </submittedName>
</protein>
<dbReference type="Pfam" id="PF13472">
    <property type="entry name" value="Lipase_GDSL_2"/>
    <property type="match status" value="1"/>
</dbReference>
<dbReference type="Gene3D" id="2.60.120.260">
    <property type="entry name" value="Galactose-binding domain-like"/>
    <property type="match status" value="1"/>
</dbReference>
<dbReference type="InterPro" id="IPR052762">
    <property type="entry name" value="PCW_deacetylase/CE"/>
</dbReference>
<dbReference type="Proteomes" id="UP000502415">
    <property type="component" value="Chromosome"/>
</dbReference>
<dbReference type="InterPro" id="IPR013830">
    <property type="entry name" value="SGNH_hydro"/>
</dbReference>
<feature type="domain" description="Carbohydrate esterase 2 N-terminal" evidence="3">
    <location>
        <begin position="34"/>
        <end position="137"/>
    </location>
</feature>
<dbReference type="PANTHER" id="PTHR37834:SF2">
    <property type="entry name" value="ESTERASE, SGNH HYDROLASE-TYPE"/>
    <property type="match status" value="1"/>
</dbReference>
<dbReference type="AlphaFoldDB" id="A0A7Z2W1U1"/>
<evidence type="ECO:0000259" key="2">
    <source>
        <dbReference type="Pfam" id="PF13472"/>
    </source>
</evidence>
<dbReference type="SUPFAM" id="SSF52266">
    <property type="entry name" value="SGNH hydrolase"/>
    <property type="match status" value="1"/>
</dbReference>
<evidence type="ECO:0000313" key="4">
    <source>
        <dbReference type="EMBL" id="QJE03225.1"/>
    </source>
</evidence>
<feature type="chain" id="PRO_5031141248" evidence="1">
    <location>
        <begin position="23"/>
        <end position="348"/>
    </location>
</feature>
<reference evidence="4 5" key="1">
    <citation type="submission" date="2020-04" db="EMBL/GenBank/DDBJ databases">
        <title>Genome sequencing of novel species.</title>
        <authorList>
            <person name="Heo J."/>
            <person name="Kim S.-J."/>
            <person name="Kim J.-S."/>
            <person name="Hong S.-B."/>
            <person name="Kwon S.-W."/>
        </authorList>
    </citation>
    <scope>NUCLEOTIDE SEQUENCE [LARGE SCALE GENOMIC DNA]</scope>
    <source>
        <strain evidence="4 5">GN2-R2</strain>
    </source>
</reference>
<organism evidence="4 5">
    <name type="scientific">Massilia forsythiae</name>
    <dbReference type="NCBI Taxonomy" id="2728020"/>
    <lineage>
        <taxon>Bacteria</taxon>
        <taxon>Pseudomonadati</taxon>
        <taxon>Pseudomonadota</taxon>
        <taxon>Betaproteobacteria</taxon>
        <taxon>Burkholderiales</taxon>
        <taxon>Oxalobacteraceae</taxon>
        <taxon>Telluria group</taxon>
        <taxon>Massilia</taxon>
    </lineage>
</organism>
<evidence type="ECO:0000313" key="5">
    <source>
        <dbReference type="Proteomes" id="UP000502415"/>
    </source>
</evidence>
<dbReference type="InterPro" id="IPR036514">
    <property type="entry name" value="SGNH_hydro_sf"/>
</dbReference>
<evidence type="ECO:0000256" key="1">
    <source>
        <dbReference type="SAM" id="SignalP"/>
    </source>
</evidence>